<evidence type="ECO:0000313" key="2">
    <source>
        <dbReference type="Proteomes" id="UP001279734"/>
    </source>
</evidence>
<name>A0AAD3S6X6_NEPGR</name>
<comment type="caution">
    <text evidence="1">The sequence shown here is derived from an EMBL/GenBank/DDBJ whole genome shotgun (WGS) entry which is preliminary data.</text>
</comment>
<keyword evidence="2" id="KW-1185">Reference proteome</keyword>
<sequence>MPKNCHDPFHGRYLEASLIGVVLAFFIPQEVDYIALPQAYYSPEAEIEILLCMAWFLKERCILHGTCVENAFFEAAPGAESGISHTAHIHYYPYKFLTIKSLPLLKTDHCFVFGDFRGLISNWVKIFRLSASAIQCSLGLMRSVMGWSFCTYSRPYRRLRRHILILNPTALFCKPTNTPT</sequence>
<accession>A0AAD3S6X6</accession>
<organism evidence="1 2">
    <name type="scientific">Nepenthes gracilis</name>
    <name type="common">Slender pitcher plant</name>
    <dbReference type="NCBI Taxonomy" id="150966"/>
    <lineage>
        <taxon>Eukaryota</taxon>
        <taxon>Viridiplantae</taxon>
        <taxon>Streptophyta</taxon>
        <taxon>Embryophyta</taxon>
        <taxon>Tracheophyta</taxon>
        <taxon>Spermatophyta</taxon>
        <taxon>Magnoliopsida</taxon>
        <taxon>eudicotyledons</taxon>
        <taxon>Gunneridae</taxon>
        <taxon>Pentapetalae</taxon>
        <taxon>Caryophyllales</taxon>
        <taxon>Nepenthaceae</taxon>
        <taxon>Nepenthes</taxon>
    </lineage>
</organism>
<dbReference type="Proteomes" id="UP001279734">
    <property type="component" value="Unassembled WGS sequence"/>
</dbReference>
<reference evidence="1" key="1">
    <citation type="submission" date="2023-05" db="EMBL/GenBank/DDBJ databases">
        <title>Nepenthes gracilis genome sequencing.</title>
        <authorList>
            <person name="Fukushima K."/>
        </authorList>
    </citation>
    <scope>NUCLEOTIDE SEQUENCE</scope>
    <source>
        <strain evidence="1">SING2019-196</strain>
    </source>
</reference>
<dbReference type="EMBL" id="BSYO01000006">
    <property type="protein sequence ID" value="GMH05558.1"/>
    <property type="molecule type" value="Genomic_DNA"/>
</dbReference>
<evidence type="ECO:0000313" key="1">
    <source>
        <dbReference type="EMBL" id="GMH05558.1"/>
    </source>
</evidence>
<dbReference type="AlphaFoldDB" id="A0AAD3S6X6"/>
<proteinExistence type="predicted"/>
<protein>
    <submittedName>
        <fullName evidence="1">Uncharacterized protein</fullName>
    </submittedName>
</protein>
<gene>
    <name evidence="1" type="ORF">Nepgr_007398</name>
</gene>